<dbReference type="InterPro" id="IPR029047">
    <property type="entry name" value="HSP70_peptide-bd_sf"/>
</dbReference>
<dbReference type="GO" id="GO:0005524">
    <property type="term" value="F:ATP binding"/>
    <property type="evidence" value="ECO:0007669"/>
    <property type="project" value="UniProtKB-UniRule"/>
</dbReference>
<reference evidence="13 14" key="1">
    <citation type="submission" date="2018-11" db="EMBL/GenBank/DDBJ databases">
        <authorList>
            <person name="Criscuolo A."/>
        </authorList>
    </citation>
    <scope>NUCLEOTIDE SEQUENCE [LARGE SCALE GENOMIC DNA]</scope>
    <source>
        <strain evidence="13">ATB-66</strain>
    </source>
</reference>
<dbReference type="Gene3D" id="3.90.640.10">
    <property type="entry name" value="Actin, Chain A, domain 4"/>
    <property type="match status" value="1"/>
</dbReference>
<dbReference type="SUPFAM" id="SSF100920">
    <property type="entry name" value="Heat shock protein 70kD (HSP70), peptide-binding domain"/>
    <property type="match status" value="1"/>
</dbReference>
<evidence type="ECO:0000256" key="7">
    <source>
        <dbReference type="ARBA" id="ARBA00023016"/>
    </source>
</evidence>
<dbReference type="Proteomes" id="UP000270468">
    <property type="component" value="Unassembled WGS sequence"/>
</dbReference>
<feature type="coiled-coil region" evidence="11">
    <location>
        <begin position="532"/>
        <end position="571"/>
    </location>
</feature>
<dbReference type="FunFam" id="2.60.34.10:FF:000014">
    <property type="entry name" value="Chaperone protein DnaK HSP70"/>
    <property type="match status" value="1"/>
</dbReference>
<evidence type="ECO:0000256" key="12">
    <source>
        <dbReference type="SAM" id="MobiDB-lite"/>
    </source>
</evidence>
<dbReference type="NCBIfam" id="NF001413">
    <property type="entry name" value="PRK00290.1"/>
    <property type="match status" value="1"/>
</dbReference>
<evidence type="ECO:0000256" key="8">
    <source>
        <dbReference type="ARBA" id="ARBA00023186"/>
    </source>
</evidence>
<dbReference type="PRINTS" id="PR00301">
    <property type="entry name" value="HEATSHOCK70"/>
</dbReference>
<dbReference type="FunFam" id="3.90.640.10:FF:000003">
    <property type="entry name" value="Molecular chaperone DnaK"/>
    <property type="match status" value="1"/>
</dbReference>
<comment type="function">
    <text evidence="1 9">Acts as a chaperone.</text>
</comment>
<evidence type="ECO:0000256" key="2">
    <source>
        <dbReference type="ARBA" id="ARBA00007381"/>
    </source>
</evidence>
<keyword evidence="5 9" id="KW-0547">Nucleotide-binding</keyword>
<evidence type="ECO:0000256" key="11">
    <source>
        <dbReference type="SAM" id="Coils"/>
    </source>
</evidence>
<dbReference type="InterPro" id="IPR012725">
    <property type="entry name" value="Chaperone_DnaK"/>
</dbReference>
<evidence type="ECO:0000256" key="9">
    <source>
        <dbReference type="HAMAP-Rule" id="MF_00332"/>
    </source>
</evidence>
<keyword evidence="4 9" id="KW-0597">Phosphoprotein</keyword>
<evidence type="ECO:0000256" key="5">
    <source>
        <dbReference type="ARBA" id="ARBA00022741"/>
    </source>
</evidence>
<evidence type="ECO:0000256" key="10">
    <source>
        <dbReference type="RuleBase" id="RU003322"/>
    </source>
</evidence>
<name>A0A3P5XCU0_9BACL</name>
<dbReference type="CDD" id="cd10234">
    <property type="entry name" value="ASKHA_NBD_HSP70_DnaK-like"/>
    <property type="match status" value="1"/>
</dbReference>
<dbReference type="InterPro" id="IPR018181">
    <property type="entry name" value="Heat_shock_70_CS"/>
</dbReference>
<protein>
    <recommendedName>
        <fullName evidence="3 9">Chaperone protein DnaK</fullName>
    </recommendedName>
    <alternativeName>
        <fullName evidence="9">HSP70</fullName>
    </alternativeName>
    <alternativeName>
        <fullName evidence="9">Heat shock 70 kDa protein</fullName>
    </alternativeName>
    <alternativeName>
        <fullName evidence="9">Heat shock protein 70</fullName>
    </alternativeName>
</protein>
<evidence type="ECO:0000256" key="4">
    <source>
        <dbReference type="ARBA" id="ARBA00022553"/>
    </source>
</evidence>
<dbReference type="GO" id="GO:0140662">
    <property type="term" value="F:ATP-dependent protein folding chaperone"/>
    <property type="evidence" value="ECO:0007669"/>
    <property type="project" value="InterPro"/>
</dbReference>
<evidence type="ECO:0000256" key="6">
    <source>
        <dbReference type="ARBA" id="ARBA00022840"/>
    </source>
</evidence>
<dbReference type="PANTHER" id="PTHR19375">
    <property type="entry name" value="HEAT SHOCK PROTEIN 70KDA"/>
    <property type="match status" value="1"/>
</dbReference>
<dbReference type="GO" id="GO:0051082">
    <property type="term" value="F:unfolded protein binding"/>
    <property type="evidence" value="ECO:0007669"/>
    <property type="project" value="InterPro"/>
</dbReference>
<keyword evidence="8 9" id="KW-0143">Chaperone</keyword>
<evidence type="ECO:0000313" key="13">
    <source>
        <dbReference type="EMBL" id="VDC32481.1"/>
    </source>
</evidence>
<dbReference type="InterPro" id="IPR043129">
    <property type="entry name" value="ATPase_NBD"/>
</dbReference>
<evidence type="ECO:0000256" key="3">
    <source>
        <dbReference type="ARBA" id="ARBA00014415"/>
    </source>
</evidence>
<comment type="induction">
    <text evidence="9">By stress conditions e.g. heat shock.</text>
</comment>
<dbReference type="RefSeq" id="WP_124071515.1">
    <property type="nucleotide sequence ID" value="NZ_CBCRXF010000002.1"/>
</dbReference>
<feature type="compositionally biased region" description="Acidic residues" evidence="12">
    <location>
        <begin position="579"/>
        <end position="608"/>
    </location>
</feature>
<organism evidence="13 14">
    <name type="scientific">Filibacter tadaridae</name>
    <dbReference type="NCBI Taxonomy" id="2483811"/>
    <lineage>
        <taxon>Bacteria</taxon>
        <taxon>Bacillati</taxon>
        <taxon>Bacillota</taxon>
        <taxon>Bacilli</taxon>
        <taxon>Bacillales</taxon>
        <taxon>Caryophanaceae</taxon>
        <taxon>Filibacter</taxon>
    </lineage>
</organism>
<accession>A0A3P5XCU0</accession>
<dbReference type="InterPro" id="IPR013126">
    <property type="entry name" value="Hsp_70_fam"/>
</dbReference>
<dbReference type="PROSITE" id="PS00329">
    <property type="entry name" value="HSP70_2"/>
    <property type="match status" value="1"/>
</dbReference>
<sequence length="608" mass="66108">MSKIIGIDLGTTNSVVAVYEGGEPKVIPNPEGNRTTPSVVSFKNGERQVGEVAKRQSITNPNTIMSVKRHMGTDYKVKAEEKEYTPQEVSAMILQYMKGYAEEYLGEKVTKAVITVPAYFSDAQRQATQDAGRIAGLEVERIINEPTAAALAYGLDKMDEDQVILVYDLGGGTFDVSILELGDGVFQVRSTAGDNKLGGDDFDDVIIGYLVEEFRKDNGVDLSKDKMAMQRLKDAAEKAKKDLSGVTTSQVSLPFITAGDAGPLHLEVSLSRAKFDELTGHLVERSMVPTRQAMKDAGLSASEIDRVILVGGSTRIPAVQEAIKKETGKEPYKGVNPDEVVALGAAVQGSILSGDVTDVVLLDVTPLSLGIETMGNVFTKLIERNTTIPTSKSQVFSTAADNQPAVDIHVLQGERPMSADNKTLGRFQLTDIPPAQRGVPQIEVTFDIDKNGIVTVKAKDLGTQKEQNITIQASSGLSDDEIERMVKDAEANADADKKRKEEADLKNEADQLVFMAEKTMKDLEGKVSEEEVKSVEDAKEELKTAIEAANYEDMRTKKEKLEEIVQQMTMKLYEQAAAESEEGAENAGEPAEDGVVDADFEEVNDEKK</sequence>
<dbReference type="InterPro" id="IPR029048">
    <property type="entry name" value="HSP70_C_sf"/>
</dbReference>
<keyword evidence="7 9" id="KW-0346">Stress response</keyword>
<dbReference type="FunFam" id="3.30.420.40:FF:000071">
    <property type="entry name" value="Molecular chaperone DnaK"/>
    <property type="match status" value="1"/>
</dbReference>
<dbReference type="EMBL" id="UXAV01000044">
    <property type="protein sequence ID" value="VDC32481.1"/>
    <property type="molecule type" value="Genomic_DNA"/>
</dbReference>
<dbReference type="SUPFAM" id="SSF100934">
    <property type="entry name" value="Heat shock protein 70kD (HSP70), C-terminal subdomain"/>
    <property type="match status" value="1"/>
</dbReference>
<keyword evidence="14" id="KW-1185">Reference proteome</keyword>
<dbReference type="Gene3D" id="1.20.1270.10">
    <property type="match status" value="1"/>
</dbReference>
<gene>
    <name evidence="9 13" type="primary">dnaK</name>
    <name evidence="13" type="ORF">FILTAD_02709</name>
</gene>
<proteinExistence type="evidence at transcript level"/>
<feature type="modified residue" description="Phosphothreonine; by autocatalysis" evidence="9">
    <location>
        <position position="173"/>
    </location>
</feature>
<dbReference type="Gene3D" id="2.60.34.10">
    <property type="entry name" value="Substrate Binding Domain Of DNAk, Chain A, domain 1"/>
    <property type="match status" value="1"/>
</dbReference>
<dbReference type="PROSITE" id="PS01036">
    <property type="entry name" value="HSP70_3"/>
    <property type="match status" value="1"/>
</dbReference>
<dbReference type="SUPFAM" id="SSF53067">
    <property type="entry name" value="Actin-like ATPase domain"/>
    <property type="match status" value="2"/>
</dbReference>
<dbReference type="Gene3D" id="3.30.420.40">
    <property type="match status" value="2"/>
</dbReference>
<dbReference type="PROSITE" id="PS00297">
    <property type="entry name" value="HSP70_1"/>
    <property type="match status" value="1"/>
</dbReference>
<dbReference type="HAMAP" id="MF_00332">
    <property type="entry name" value="DnaK"/>
    <property type="match status" value="1"/>
</dbReference>
<keyword evidence="6 9" id="KW-0067">ATP-binding</keyword>
<keyword evidence="11" id="KW-0175">Coiled coil</keyword>
<dbReference type="Pfam" id="PF00012">
    <property type="entry name" value="HSP70"/>
    <property type="match status" value="1"/>
</dbReference>
<evidence type="ECO:0000313" key="14">
    <source>
        <dbReference type="Proteomes" id="UP000270468"/>
    </source>
</evidence>
<comment type="similarity">
    <text evidence="2 9 10">Belongs to the heat shock protein 70 family.</text>
</comment>
<feature type="region of interest" description="Disordered" evidence="12">
    <location>
        <begin position="576"/>
        <end position="608"/>
    </location>
</feature>
<dbReference type="NCBIfam" id="TIGR02350">
    <property type="entry name" value="prok_dnaK"/>
    <property type="match status" value="1"/>
</dbReference>
<dbReference type="OrthoDB" id="9766019at2"/>
<evidence type="ECO:0000256" key="1">
    <source>
        <dbReference type="ARBA" id="ARBA00002290"/>
    </source>
</evidence>
<dbReference type="AlphaFoldDB" id="A0A3P5XCU0"/>
<dbReference type="FunFam" id="1.20.1270.10:FF:000001">
    <property type="entry name" value="Molecular chaperone DnaK"/>
    <property type="match status" value="1"/>
</dbReference>